<feature type="region of interest" description="Disordered" evidence="1">
    <location>
        <begin position="1"/>
        <end position="38"/>
    </location>
</feature>
<keyword evidence="2" id="KW-0812">Transmembrane</keyword>
<evidence type="ECO:0000256" key="1">
    <source>
        <dbReference type="SAM" id="MobiDB-lite"/>
    </source>
</evidence>
<keyword evidence="2" id="KW-1133">Transmembrane helix</keyword>
<dbReference type="Proteomes" id="UP000286045">
    <property type="component" value="Unassembled WGS sequence"/>
</dbReference>
<dbReference type="EMBL" id="RYZI01000183">
    <property type="protein sequence ID" value="RWA08819.1"/>
    <property type="molecule type" value="Genomic_DNA"/>
</dbReference>
<evidence type="ECO:0000256" key="2">
    <source>
        <dbReference type="SAM" id="Phobius"/>
    </source>
</evidence>
<comment type="caution">
    <text evidence="3">The sequence shown here is derived from an EMBL/GenBank/DDBJ whole genome shotgun (WGS) entry which is preliminary data.</text>
</comment>
<feature type="transmembrane region" description="Helical" evidence="2">
    <location>
        <begin position="133"/>
        <end position="157"/>
    </location>
</feature>
<protein>
    <submittedName>
        <fullName evidence="3">Uncharacterized protein</fullName>
    </submittedName>
</protein>
<feature type="transmembrane region" description="Helical" evidence="2">
    <location>
        <begin position="625"/>
        <end position="648"/>
    </location>
</feature>
<feature type="compositionally biased region" description="Polar residues" evidence="1">
    <location>
        <begin position="497"/>
        <end position="511"/>
    </location>
</feature>
<dbReference type="PANTHER" id="PTHR35394:SF5">
    <property type="entry name" value="DUF3176 DOMAIN-CONTAINING PROTEIN"/>
    <property type="match status" value="1"/>
</dbReference>
<keyword evidence="4" id="KW-1185">Reference proteome</keyword>
<proteinExistence type="predicted"/>
<dbReference type="AlphaFoldDB" id="A0A439D314"/>
<feature type="transmembrane region" description="Helical" evidence="2">
    <location>
        <begin position="236"/>
        <end position="258"/>
    </location>
</feature>
<name>A0A439D314_9PEZI</name>
<feature type="region of interest" description="Disordered" evidence="1">
    <location>
        <begin position="81"/>
        <end position="124"/>
    </location>
</feature>
<accession>A0A439D314</accession>
<reference evidence="3 4" key="1">
    <citation type="submission" date="2018-12" db="EMBL/GenBank/DDBJ databases">
        <title>Draft genome sequence of Xylaria grammica IHI A82.</title>
        <authorList>
            <person name="Buettner E."/>
            <person name="Kellner H."/>
        </authorList>
    </citation>
    <scope>NUCLEOTIDE SEQUENCE [LARGE SCALE GENOMIC DNA]</scope>
    <source>
        <strain evidence="3 4">IHI A82</strain>
    </source>
</reference>
<evidence type="ECO:0000313" key="4">
    <source>
        <dbReference type="Proteomes" id="UP000286045"/>
    </source>
</evidence>
<gene>
    <name evidence="3" type="ORF">EKO27_g6292</name>
</gene>
<sequence>MAGHFRDMSETSYSGRSRFDGQANNAWRNDQNYYPESFNRDIAQPGQRARDLHYPSDTHDFPAEAIPFITQPQNSTAHYGLRSRMTGASPPSEPGATPVGQWAPQPSPGSPGMIETSKPATTPSSAKPLWKVWGLEIICMALGFAAFAVIVIVLAWFDQHSLPSWPSQITLNTFVAFVTTIGKAAFMFPIPKAISQIQWAWFRRERPLYDIHVFDQASRGVMGSLVLLWRIRFRHFVVLGAVLMSLSFLTSPITQLAISYPMRDVLAITGEAKAPAIRTINAPKDRLDIATRKAMLISTVEDGTNFLRPIEPLGTLCSTGNCTFEPYQSLGICMRRANITSHLQIQEFDNVEVGDLPLLGDGEGASIIPGEKVWNASLGGGYDMLHQSPLSMLTDTLNGGATLGFANMTGLLQTRITSVVLIYTTLLLTDAAAKNLSASADVTEVLASVSNFRHEALEVMFHLCVQTYDSNVHMGVEKNRLAGVRDQAGPMERSDTPQRSAGTNSTSGENGFSANYRSMEMMASTMKNGMAGYARAQYHPKYYPNAEVYNGGGDLVQTLFQDVVYNLDGIASLPRRNVGFTNFYLNIATALSSVIRVGQPQKFTHSGFDVTGKAWKEAPYVRITWGWLAFLAAELVLAAGFLFLTIIAQIRGGSKRQFHQEGGQFPRDAKDSSLAALVALNETCRETVGGGVRPASEMKKTAKGVMVRLEGRELVPAAEGPLPPFKSNPGQQWI</sequence>
<dbReference type="PANTHER" id="PTHR35394">
    <property type="entry name" value="DUF3176 DOMAIN-CONTAINING PROTEIN"/>
    <property type="match status" value="1"/>
</dbReference>
<dbReference type="InterPro" id="IPR021514">
    <property type="entry name" value="DUF3176"/>
</dbReference>
<evidence type="ECO:0000313" key="3">
    <source>
        <dbReference type="EMBL" id="RWA08819.1"/>
    </source>
</evidence>
<dbReference type="Pfam" id="PF11374">
    <property type="entry name" value="DUF3176"/>
    <property type="match status" value="1"/>
</dbReference>
<dbReference type="STRING" id="363999.A0A439D314"/>
<feature type="region of interest" description="Disordered" evidence="1">
    <location>
        <begin position="482"/>
        <end position="511"/>
    </location>
</feature>
<organism evidence="3 4">
    <name type="scientific">Xylaria grammica</name>
    <dbReference type="NCBI Taxonomy" id="363999"/>
    <lineage>
        <taxon>Eukaryota</taxon>
        <taxon>Fungi</taxon>
        <taxon>Dikarya</taxon>
        <taxon>Ascomycota</taxon>
        <taxon>Pezizomycotina</taxon>
        <taxon>Sordariomycetes</taxon>
        <taxon>Xylariomycetidae</taxon>
        <taxon>Xylariales</taxon>
        <taxon>Xylariaceae</taxon>
        <taxon>Xylaria</taxon>
    </lineage>
</organism>
<feature type="compositionally biased region" description="Polar residues" evidence="1">
    <location>
        <begin position="22"/>
        <end position="34"/>
    </location>
</feature>
<feature type="transmembrane region" description="Helical" evidence="2">
    <location>
        <begin position="169"/>
        <end position="188"/>
    </location>
</feature>
<keyword evidence="2" id="KW-0472">Membrane</keyword>